<dbReference type="InterPro" id="IPR038052">
    <property type="entry name" value="Chaperonin_RbcX_sf"/>
</dbReference>
<dbReference type="SUPFAM" id="SSF158615">
    <property type="entry name" value="RbcX-like"/>
    <property type="match status" value="1"/>
</dbReference>
<evidence type="ECO:0000256" key="7">
    <source>
        <dbReference type="ARBA" id="ARBA00024446"/>
    </source>
</evidence>
<evidence type="ECO:0000256" key="3">
    <source>
        <dbReference type="ARBA" id="ARBA00023186"/>
    </source>
</evidence>
<evidence type="ECO:0000313" key="11">
    <source>
        <dbReference type="Proteomes" id="UP000620559"/>
    </source>
</evidence>
<comment type="subunit">
    <text evidence="8">Homodimer. Interacts with the exposed C-terminal peptide of RbcL via its central cleft, contacts a second RbcL monomer via its peripheral polar surface.</text>
</comment>
<dbReference type="NCBIfam" id="NF047598">
    <property type="entry name" value="ChaprRbcXCyano"/>
    <property type="match status" value="1"/>
</dbReference>
<comment type="function">
    <text evidence="8">An RbcL-specific chaperone. The central cleft of the RbcX homodimer (RbcX2) binds the C-terminus of an RbcL monomer, stabilizing the C-terminus and probably preventing its reassociation with chaperonin GroEL-ES. At the same time the peripheral region of RbcX2 binds a second RbcL monomer, bridging the RbcL homodimers in the correct orientation. The RbcX2(2)-bound RbcL dimers then assemble into the RbcL8 core (RbcL8-(RbcX2)8). RbcS binding triggers the release of RbcX2.</text>
</comment>
<evidence type="ECO:0000256" key="5">
    <source>
        <dbReference type="ARBA" id="ARBA00023669"/>
    </source>
</evidence>
<keyword evidence="11" id="KW-1185">Reference proteome</keyword>
<dbReference type="Pfam" id="PF02341">
    <property type="entry name" value="RbcX"/>
    <property type="match status" value="1"/>
</dbReference>
<gene>
    <name evidence="8" type="primary">rbcX</name>
    <name evidence="10" type="ORF">IQ247_24535</name>
</gene>
<evidence type="ECO:0000256" key="9">
    <source>
        <dbReference type="SAM" id="MobiDB-lite"/>
    </source>
</evidence>
<organism evidence="10 11">
    <name type="scientific">Plectonema cf. radiosum LEGE 06105</name>
    <dbReference type="NCBI Taxonomy" id="945769"/>
    <lineage>
        <taxon>Bacteria</taxon>
        <taxon>Bacillati</taxon>
        <taxon>Cyanobacteriota</taxon>
        <taxon>Cyanophyceae</taxon>
        <taxon>Oscillatoriophycideae</taxon>
        <taxon>Oscillatoriales</taxon>
        <taxon>Microcoleaceae</taxon>
        <taxon>Plectonema</taxon>
    </lineage>
</organism>
<comment type="caution">
    <text evidence="10">The sequence shown here is derived from an EMBL/GenBank/DDBJ whole genome shotgun (WGS) entry which is preliminary data.</text>
</comment>
<dbReference type="GO" id="GO:0044183">
    <property type="term" value="F:protein folding chaperone"/>
    <property type="evidence" value="ECO:0007669"/>
    <property type="project" value="InterPro"/>
</dbReference>
<evidence type="ECO:0000256" key="2">
    <source>
        <dbReference type="ARBA" id="ARBA00022531"/>
    </source>
</evidence>
<accession>A0A8J7F661</accession>
<evidence type="ECO:0000256" key="6">
    <source>
        <dbReference type="ARBA" id="ARBA00023866"/>
    </source>
</evidence>
<reference evidence="10" key="1">
    <citation type="submission" date="2020-10" db="EMBL/GenBank/DDBJ databases">
        <authorList>
            <person name="Castelo-Branco R."/>
            <person name="Eusebio N."/>
            <person name="Adriana R."/>
            <person name="Vieira A."/>
            <person name="Brugerolle De Fraissinette N."/>
            <person name="Rezende De Castro R."/>
            <person name="Schneider M.P."/>
            <person name="Vasconcelos V."/>
            <person name="Leao P.N."/>
        </authorList>
    </citation>
    <scope>NUCLEOTIDE SEQUENCE</scope>
    <source>
        <strain evidence="10">LEGE 06105</strain>
    </source>
</reference>
<keyword evidence="7" id="KW-1283">Bacterial microcompartment</keyword>
<dbReference type="Proteomes" id="UP000620559">
    <property type="component" value="Unassembled WGS sequence"/>
</dbReference>
<protein>
    <recommendedName>
        <fullName evidence="6 8">RuBisCO chaperone RbcX</fullName>
    </recommendedName>
</protein>
<dbReference type="GO" id="GO:0015979">
    <property type="term" value="P:photosynthesis"/>
    <property type="evidence" value="ECO:0007669"/>
    <property type="project" value="UniProtKB-KW"/>
</dbReference>
<evidence type="ECO:0000313" key="10">
    <source>
        <dbReference type="EMBL" id="MBE9215792.1"/>
    </source>
</evidence>
<feature type="compositionally biased region" description="Low complexity" evidence="9">
    <location>
        <begin position="118"/>
        <end position="129"/>
    </location>
</feature>
<dbReference type="GO" id="GO:0015977">
    <property type="term" value="P:carbon fixation"/>
    <property type="evidence" value="ECO:0007669"/>
    <property type="project" value="UniProtKB-UniRule"/>
</dbReference>
<sequence length="139" mass="16027">MDIKQIAKDTAKMLQSYLTYQAVRTVSAQINETNPYVAAWLHRFSTKEKIQDGEAYIEELFREKPELALRIMTVRQHLAEEVTEFLPEMVSTGIVQANMEHRRQHLERITQLDLSNPSIQEEQQSVSDSSSDEISSENS</sequence>
<dbReference type="PANTHER" id="PTHR33791">
    <property type="entry name" value="CHAPERONIN-LIKE RBCX PROTEIN 1, CHLOROPLASTIC"/>
    <property type="match status" value="1"/>
</dbReference>
<keyword evidence="4 8" id="KW-0120">Carbon dioxide fixation</keyword>
<dbReference type="GO" id="GO:0110102">
    <property type="term" value="P:ribulose bisphosphate carboxylase complex assembly"/>
    <property type="evidence" value="ECO:0007669"/>
    <property type="project" value="UniProtKB-UniRule"/>
</dbReference>
<comment type="domain">
    <text evidence="8">The homodimer has 2 functional domains, a central cleft essential for production of soluble RbcL in which the RbcL peptide binds, and a polar surface which plays a role in correct RbcL subunit arrangement.</text>
</comment>
<dbReference type="RefSeq" id="WP_193924013.1">
    <property type="nucleotide sequence ID" value="NZ_JADEWL010000118.1"/>
</dbReference>
<keyword evidence="1 8" id="KW-0963">Cytoplasm</keyword>
<feature type="region of interest" description="Disordered" evidence="9">
    <location>
        <begin position="111"/>
        <end position="139"/>
    </location>
</feature>
<dbReference type="PANTHER" id="PTHR33791:SF1">
    <property type="entry name" value="RUBISCO CHAPERONE RBCX"/>
    <property type="match status" value="1"/>
</dbReference>
<dbReference type="AlphaFoldDB" id="A0A8J7F661"/>
<dbReference type="GO" id="GO:0005737">
    <property type="term" value="C:cytoplasm"/>
    <property type="evidence" value="ECO:0007669"/>
    <property type="project" value="UniProtKB-SubCell"/>
</dbReference>
<dbReference type="HAMAP" id="MF_00855">
    <property type="entry name" value="RbcX"/>
    <property type="match status" value="1"/>
</dbReference>
<keyword evidence="3 8" id="KW-0143">Chaperone</keyword>
<dbReference type="EMBL" id="JADEWL010000118">
    <property type="protein sequence ID" value="MBE9215792.1"/>
    <property type="molecule type" value="Genomic_DNA"/>
</dbReference>
<proteinExistence type="inferred from homology"/>
<evidence type="ECO:0000256" key="8">
    <source>
        <dbReference type="HAMAP-Rule" id="MF_00855"/>
    </source>
</evidence>
<keyword evidence="5 8" id="KW-1282">Carboxysome</keyword>
<dbReference type="Gene3D" id="1.10.1200.210">
    <property type="entry name" value="Chaperonin-like RbcX"/>
    <property type="match status" value="1"/>
</dbReference>
<name>A0A8J7F661_9CYAN</name>
<evidence type="ECO:0000256" key="4">
    <source>
        <dbReference type="ARBA" id="ARBA00023300"/>
    </source>
</evidence>
<dbReference type="GO" id="GO:0031470">
    <property type="term" value="C:carboxysome"/>
    <property type="evidence" value="ECO:0007669"/>
    <property type="project" value="UniProtKB-SubCell"/>
</dbReference>
<dbReference type="InterPro" id="IPR003435">
    <property type="entry name" value="Chaperonin_RcbX"/>
</dbReference>
<dbReference type="InterPro" id="IPR046381">
    <property type="entry name" value="RbcX"/>
</dbReference>
<feature type="compositionally biased region" description="Acidic residues" evidence="9">
    <location>
        <begin position="130"/>
        <end position="139"/>
    </location>
</feature>
<evidence type="ECO:0000256" key="1">
    <source>
        <dbReference type="ARBA" id="ARBA00022490"/>
    </source>
</evidence>
<keyword evidence="2 8" id="KW-0602">Photosynthesis</keyword>
<comment type="subcellular location">
    <subcellularLocation>
        <location evidence="8">Carboxysome</location>
    </subcellularLocation>
    <subcellularLocation>
        <location evidence="8">Cytoplasm</location>
    </subcellularLocation>
    <text evidence="8">Most protein is cytoplasmic, but some is in the carboxysome.</text>
</comment>
<comment type="similarity">
    <text evidence="8">Belongs to the RbcX family.</text>
</comment>